<protein>
    <submittedName>
        <fullName evidence="3">Uncharacterized protein</fullName>
    </submittedName>
</protein>
<feature type="transmembrane region" description="Helical" evidence="1">
    <location>
        <begin position="311"/>
        <end position="330"/>
    </location>
</feature>
<dbReference type="WBParaSite" id="PDA_v2.g26236.t1">
    <property type="protein sequence ID" value="PDA_v2.g26236.t1"/>
    <property type="gene ID" value="PDA_v2.g26236"/>
</dbReference>
<feature type="transmembrane region" description="Helical" evidence="1">
    <location>
        <begin position="422"/>
        <end position="442"/>
    </location>
</feature>
<evidence type="ECO:0000256" key="1">
    <source>
        <dbReference type="SAM" id="Phobius"/>
    </source>
</evidence>
<name>A0A914QAM8_9BILA</name>
<evidence type="ECO:0000313" key="2">
    <source>
        <dbReference type="Proteomes" id="UP000887578"/>
    </source>
</evidence>
<feature type="transmembrane region" description="Helical" evidence="1">
    <location>
        <begin position="336"/>
        <end position="357"/>
    </location>
</feature>
<evidence type="ECO:0000313" key="3">
    <source>
        <dbReference type="WBParaSite" id="PDA_v2.g26236.t1"/>
    </source>
</evidence>
<keyword evidence="1" id="KW-0472">Membrane</keyword>
<organism evidence="2 3">
    <name type="scientific">Panagrolaimus davidi</name>
    <dbReference type="NCBI Taxonomy" id="227884"/>
    <lineage>
        <taxon>Eukaryota</taxon>
        <taxon>Metazoa</taxon>
        <taxon>Ecdysozoa</taxon>
        <taxon>Nematoda</taxon>
        <taxon>Chromadorea</taxon>
        <taxon>Rhabditida</taxon>
        <taxon>Tylenchina</taxon>
        <taxon>Panagrolaimomorpha</taxon>
        <taxon>Panagrolaimoidea</taxon>
        <taxon>Panagrolaimidae</taxon>
        <taxon>Panagrolaimus</taxon>
    </lineage>
</organism>
<keyword evidence="2" id="KW-1185">Reference proteome</keyword>
<feature type="transmembrane region" description="Helical" evidence="1">
    <location>
        <begin position="377"/>
        <end position="402"/>
    </location>
</feature>
<proteinExistence type="predicted"/>
<feature type="transmembrane region" description="Helical" evidence="1">
    <location>
        <begin position="81"/>
        <end position="100"/>
    </location>
</feature>
<keyword evidence="1" id="KW-1133">Transmembrane helix</keyword>
<feature type="transmembrane region" description="Helical" evidence="1">
    <location>
        <begin position="178"/>
        <end position="197"/>
    </location>
</feature>
<dbReference type="InterPro" id="IPR036259">
    <property type="entry name" value="MFS_trans_sf"/>
</dbReference>
<feature type="transmembrane region" description="Helical" evidence="1">
    <location>
        <begin position="12"/>
        <end position="32"/>
    </location>
</feature>
<dbReference type="Proteomes" id="UP000887578">
    <property type="component" value="Unplaced"/>
</dbReference>
<accession>A0A914QAM8</accession>
<reference evidence="3" key="1">
    <citation type="submission" date="2022-11" db="UniProtKB">
        <authorList>
            <consortium name="WormBaseParasite"/>
        </authorList>
    </citation>
    <scope>IDENTIFICATION</scope>
</reference>
<dbReference type="AlphaFoldDB" id="A0A914QAM8"/>
<dbReference type="InterPro" id="IPR040035">
    <property type="entry name" value="TMEM180"/>
</dbReference>
<dbReference type="SUPFAM" id="SSF103473">
    <property type="entry name" value="MFS general substrate transporter"/>
    <property type="match status" value="1"/>
</dbReference>
<keyword evidence="1" id="KW-0812">Transmembrane</keyword>
<dbReference type="PANTHER" id="PTHR28658:SF1">
    <property type="entry name" value="MAJOR FACILITATOR SUPERFAMILY DOMAIN CONTAINING 13B"/>
    <property type="match status" value="1"/>
</dbReference>
<feature type="transmembrane region" description="Helical" evidence="1">
    <location>
        <begin position="112"/>
        <end position="137"/>
    </location>
</feature>
<feature type="transmembrane region" description="Helical" evidence="1">
    <location>
        <begin position="44"/>
        <end position="60"/>
    </location>
</feature>
<sequence length="458" mass="52273">MNRSGGRYKNLALFTGQFSLGILHTIFLFYYVKVFLNVFKINTYWFNVAQFLYMIWNAINDPLFGYLQDVGGTWMKSRSKIFTWFGPILALSFLSFWFPWGNSSSSPWVEGLHLIVALFLYDAFFSCVGVAWGALFTESTRDHRRRVKALKYSQLAILCSVNVIVVAEKISHSLDNFYAFQVFCVFLSFLSICCFFITGKLSEQDLSDSKDKLVPEEESPPLSFQSIITLTKELLGSKDFQRIIFTNFIHSCRSTAHLNFASIATDLVIPQRILAKGSWQISAFFAVVTLLPQILVILNEKVIVRHGAYRIIMFSFICSVISSFMFVLSWSPYVMIFFMIIDSITVHSMSPLFNIFLAEFTEDDAIRNSRKSTLSSVVFALNALIIKPANSIAPVVVVYFLNRSGYESYQKDQLRSPELSSCMIRILFLIPLVLGSIQLFLFKKYSMRHRAGNAALPL</sequence>
<feature type="transmembrane region" description="Helical" evidence="1">
    <location>
        <begin position="279"/>
        <end position="299"/>
    </location>
</feature>
<dbReference type="PANTHER" id="PTHR28658">
    <property type="entry name" value="TRANSMEMBRANE PROTEIN 180"/>
    <property type="match status" value="1"/>
</dbReference>
<dbReference type="Gene3D" id="1.20.1250.20">
    <property type="entry name" value="MFS general substrate transporter like domains"/>
    <property type="match status" value="2"/>
</dbReference>
<dbReference type="Pfam" id="PF13347">
    <property type="entry name" value="MFS_2"/>
    <property type="match status" value="1"/>
</dbReference>